<evidence type="ECO:0000313" key="5">
    <source>
        <dbReference type="EMBL" id="EPS62093.1"/>
    </source>
</evidence>
<dbReference type="SUPFAM" id="SSF53335">
    <property type="entry name" value="S-adenosyl-L-methionine-dependent methyltransferases"/>
    <property type="match status" value="1"/>
</dbReference>
<dbReference type="Pfam" id="PF05869">
    <property type="entry name" value="Dam"/>
    <property type="match status" value="1"/>
</dbReference>
<reference evidence="5 6" key="1">
    <citation type="journal article" date="2013" name="BMC Genomics">
        <title>The miniature genome of a carnivorous plant Genlisea aurea contains a low number of genes and short non-coding sequences.</title>
        <authorList>
            <person name="Leushkin E.V."/>
            <person name="Sutormin R.A."/>
            <person name="Nabieva E.R."/>
            <person name="Penin A.A."/>
            <person name="Kondrashov A.S."/>
            <person name="Logacheva M.D."/>
        </authorList>
    </citation>
    <scope>NUCLEOTIDE SEQUENCE [LARGE SCALE GENOMIC DNA]</scope>
</reference>
<keyword evidence="3" id="KW-0949">S-adenosyl-L-methionine</keyword>
<evidence type="ECO:0000256" key="3">
    <source>
        <dbReference type="ARBA" id="ARBA00022691"/>
    </source>
</evidence>
<organism evidence="5 6">
    <name type="scientific">Genlisea aurea</name>
    <dbReference type="NCBI Taxonomy" id="192259"/>
    <lineage>
        <taxon>Eukaryota</taxon>
        <taxon>Viridiplantae</taxon>
        <taxon>Streptophyta</taxon>
        <taxon>Embryophyta</taxon>
        <taxon>Tracheophyta</taxon>
        <taxon>Spermatophyta</taxon>
        <taxon>Magnoliopsida</taxon>
        <taxon>eudicotyledons</taxon>
        <taxon>Gunneridae</taxon>
        <taxon>Pentapetalae</taxon>
        <taxon>asterids</taxon>
        <taxon>lamiids</taxon>
        <taxon>Lamiales</taxon>
        <taxon>Lentibulariaceae</taxon>
        <taxon>Genlisea</taxon>
    </lineage>
</organism>
<comment type="caution">
    <text evidence="5">The sequence shown here is derived from an EMBL/GenBank/DDBJ whole genome shotgun (WGS) entry which is preliminary data.</text>
</comment>
<dbReference type="PROSITE" id="PS00094">
    <property type="entry name" value="C5_MTASE_1"/>
    <property type="match status" value="1"/>
</dbReference>
<dbReference type="InterPro" id="IPR018117">
    <property type="entry name" value="C5_DNA_meth_AS"/>
</dbReference>
<dbReference type="AlphaFoldDB" id="S8DGZ1"/>
<dbReference type="GO" id="GO:0009307">
    <property type="term" value="P:DNA restriction-modification system"/>
    <property type="evidence" value="ECO:0007669"/>
    <property type="project" value="InterPro"/>
</dbReference>
<dbReference type="InterPro" id="IPR029063">
    <property type="entry name" value="SAM-dependent_MTases_sf"/>
</dbReference>
<dbReference type="GO" id="GO:0009007">
    <property type="term" value="F:site-specific DNA-methyltransferase (adenine-specific) activity"/>
    <property type="evidence" value="ECO:0007669"/>
    <property type="project" value="InterPro"/>
</dbReference>
<dbReference type="GO" id="GO:0032259">
    <property type="term" value="P:methylation"/>
    <property type="evidence" value="ECO:0007669"/>
    <property type="project" value="UniProtKB-KW"/>
</dbReference>
<dbReference type="GO" id="GO:0003677">
    <property type="term" value="F:DNA binding"/>
    <property type="evidence" value="ECO:0007669"/>
    <property type="project" value="InterPro"/>
</dbReference>
<dbReference type="Gene3D" id="3.40.50.150">
    <property type="entry name" value="Vaccinia Virus protein VP39"/>
    <property type="match status" value="1"/>
</dbReference>
<feature type="region of interest" description="Disordered" evidence="4">
    <location>
        <begin position="591"/>
        <end position="628"/>
    </location>
</feature>
<keyword evidence="1" id="KW-0489">Methyltransferase</keyword>
<evidence type="ECO:0000256" key="2">
    <source>
        <dbReference type="ARBA" id="ARBA00022679"/>
    </source>
</evidence>
<dbReference type="CDD" id="cd00303">
    <property type="entry name" value="retropepsin_like"/>
    <property type="match status" value="1"/>
</dbReference>
<dbReference type="InterPro" id="IPR008593">
    <property type="entry name" value="Dam_MeTrfase"/>
</dbReference>
<gene>
    <name evidence="5" type="ORF">M569_12700</name>
</gene>
<dbReference type="EMBL" id="AUSU01006399">
    <property type="protein sequence ID" value="EPS62093.1"/>
    <property type="molecule type" value="Genomic_DNA"/>
</dbReference>
<sequence>MAQVEPQEGGSPARTPAKALACQVGACTQGTAKFQGAGLLGGSGKKGSPPGEDYAFLADKFHDVVQALGVGEPKVDVFASPANARCTTCWNPENSAFAKQWGAQGLLWINPPFSQLSEVVNKIETDGAECLLVCPDWSARPWFAKAQLLCAKAHFYPPGSRLFETDKGPAGPTRWGVWVLYIPAKSNEMRTVRVVENREGGNEKQLRVVIRLTAEDREVVPPCTALIDTGAEVCLVKRGLIPPELFRPARQPLRLVGADGNTLPGGDKEVVLEVGLKGILKDSKKEAVLRIPTIFYEAEVKDPVILSYGWCQVRGFDIFPRLHGLNCKRKGREYWVEGVRSAPGGNLLEAICAVGADKPKRALDLFSGTGSAKKVLEKEGFEVISLDSEARFQPTLCCDILGWDYKEYPPGYFDIITASPPCTEFSQAKTVGERKVEQALKLVQKTLEIVEYFRPKVWWLETPRYGLLTKNSLLANVPHWDVDYCQFGRGGFKKPTRFYGSAHLAELPSFLCDGKSCPNLGEGRKHSRPLGGHFGAATKALTYPIPSAIITGACGLGAPHRKVWFQAGGAPAQGAVCGVGGGVGPNKKVRFTLPNGEGGAEVPPTDPEIAETEPEVDQEAPDAPYPDLDSQEFVRQKWVQEQIREKACWTRDPEEHPEAINARKRIEEKFADSVLSGVYVSDPPIRGPFGEAEIWVAETTCPVGRPAFRMGGDKLEAHT</sequence>
<keyword evidence="6" id="KW-1185">Reference proteome</keyword>
<dbReference type="OrthoDB" id="406014at2759"/>
<dbReference type="Pfam" id="PF00145">
    <property type="entry name" value="DNA_methylase"/>
    <property type="match status" value="1"/>
</dbReference>
<feature type="non-terminal residue" evidence="5">
    <location>
        <position position="719"/>
    </location>
</feature>
<keyword evidence="2" id="KW-0808">Transferase</keyword>
<feature type="compositionally biased region" description="Acidic residues" evidence="4">
    <location>
        <begin position="608"/>
        <end position="620"/>
    </location>
</feature>
<evidence type="ECO:0000313" key="6">
    <source>
        <dbReference type="Proteomes" id="UP000015453"/>
    </source>
</evidence>
<evidence type="ECO:0000256" key="4">
    <source>
        <dbReference type="SAM" id="MobiDB-lite"/>
    </source>
</evidence>
<protein>
    <submittedName>
        <fullName evidence="5">Uncharacterized protein</fullName>
    </submittedName>
</protein>
<evidence type="ECO:0000256" key="1">
    <source>
        <dbReference type="ARBA" id="ARBA00022603"/>
    </source>
</evidence>
<proteinExistence type="predicted"/>
<dbReference type="Proteomes" id="UP000015453">
    <property type="component" value="Unassembled WGS sequence"/>
</dbReference>
<accession>S8DGZ1</accession>
<name>S8DGZ1_9LAMI</name>
<dbReference type="InterPro" id="IPR001525">
    <property type="entry name" value="C5_MeTfrase"/>
</dbReference>